<dbReference type="EMBL" id="CP051177">
    <property type="protein sequence ID" value="QKX49492.1"/>
    <property type="molecule type" value="Genomic_DNA"/>
</dbReference>
<evidence type="ECO:0000313" key="2">
    <source>
        <dbReference type="EMBL" id="QKX49492.1"/>
    </source>
</evidence>
<evidence type="ECO:0000256" key="1">
    <source>
        <dbReference type="SAM" id="MobiDB-lite"/>
    </source>
</evidence>
<feature type="region of interest" description="Disordered" evidence="1">
    <location>
        <begin position="40"/>
        <end position="67"/>
    </location>
</feature>
<dbReference type="Proteomes" id="UP000509222">
    <property type="component" value="Chromosome"/>
</dbReference>
<proteinExistence type="predicted"/>
<dbReference type="AlphaFoldDB" id="A0A7H8Q7M9"/>
<organism evidence="2 3">
    <name type="scientific">Planococcus glaciei</name>
    <dbReference type="NCBI Taxonomy" id="459472"/>
    <lineage>
        <taxon>Bacteria</taxon>
        <taxon>Bacillati</taxon>
        <taxon>Bacillota</taxon>
        <taxon>Bacilli</taxon>
        <taxon>Bacillales</taxon>
        <taxon>Caryophanaceae</taxon>
        <taxon>Planococcus</taxon>
    </lineage>
</organism>
<name>A0A7H8Q7M9_9BACL</name>
<dbReference type="RefSeq" id="WP_036810224.1">
    <property type="nucleotide sequence ID" value="NZ_CP051177.1"/>
</dbReference>
<sequence length="67" mass="7388">MWGILVAGAVFLGTLVMSLAKASSRGERLAEQHRIELMNRKNGKHQLFKGNSMEQPSGDSKKSSESR</sequence>
<keyword evidence="3" id="KW-1185">Reference proteome</keyword>
<reference evidence="3" key="2">
    <citation type="submission" date="2020-06" db="EMBL/GenBank/DDBJ databases">
        <title>Isolation of Planomicrobium glaciei.</title>
        <authorList>
            <person name="Malisova L."/>
            <person name="Safrankova R."/>
            <person name="Jakubu V."/>
            <person name="Spanelova P."/>
        </authorList>
    </citation>
    <scope>NUCLEOTIDE SEQUENCE [LARGE SCALE GENOMIC DNA]</scope>
    <source>
        <strain evidence="3">NRL-ATB46093</strain>
    </source>
</reference>
<gene>
    <name evidence="2" type="ORF">HF394_02235</name>
</gene>
<reference evidence="2 3" key="1">
    <citation type="submission" date="2020-04" db="EMBL/GenBank/DDBJ databases">
        <authorList>
            <person name="Pajer P."/>
            <person name="Broz P."/>
        </authorList>
    </citation>
    <scope>NUCLEOTIDE SEQUENCE [LARGE SCALE GENOMIC DNA]</scope>
    <source>
        <strain evidence="3">NRL-ATB46093</strain>
    </source>
</reference>
<protein>
    <submittedName>
        <fullName evidence="2">Uncharacterized protein</fullName>
    </submittedName>
</protein>
<evidence type="ECO:0000313" key="3">
    <source>
        <dbReference type="Proteomes" id="UP000509222"/>
    </source>
</evidence>
<accession>A0A7H8Q7M9</accession>